<keyword evidence="1" id="KW-0808">Transferase</keyword>
<gene>
    <name evidence="2" type="ORF">AWB74_03315</name>
</gene>
<comment type="caution">
    <text evidence="2">The sequence shown here is derived from an EMBL/GenBank/DDBJ whole genome shotgun (WGS) entry which is preliminary data.</text>
</comment>
<protein>
    <submittedName>
        <fullName evidence="2">Lipid metabolism-like protein</fullName>
    </submittedName>
</protein>
<evidence type="ECO:0000313" key="3">
    <source>
        <dbReference type="Proteomes" id="UP000055019"/>
    </source>
</evidence>
<dbReference type="InterPro" id="IPR003673">
    <property type="entry name" value="CoA-Trfase_fam_III"/>
</dbReference>
<dbReference type="AlphaFoldDB" id="A0A158J4B1"/>
<accession>A0A158J4B1</accession>
<dbReference type="RefSeq" id="WP_061147810.1">
    <property type="nucleotide sequence ID" value="NZ_FCOM02000012.1"/>
</dbReference>
<dbReference type="OrthoDB" id="5294844at2"/>
<dbReference type="PANTHER" id="PTHR48207">
    <property type="entry name" value="SUCCINATE--HYDROXYMETHYLGLUTARATE COA-TRANSFERASE"/>
    <property type="match status" value="1"/>
</dbReference>
<dbReference type="Gene3D" id="3.40.50.10540">
    <property type="entry name" value="Crotonobetainyl-coa:carnitine coa-transferase, domain 1"/>
    <property type="match status" value="1"/>
</dbReference>
<keyword evidence="3" id="KW-1185">Reference proteome</keyword>
<dbReference type="InterPro" id="IPR044855">
    <property type="entry name" value="CoA-Trfase_III_dom3_sf"/>
</dbReference>
<dbReference type="EMBL" id="FCOM02000012">
    <property type="protein sequence ID" value="SAL63151.1"/>
    <property type="molecule type" value="Genomic_DNA"/>
</dbReference>
<name>A0A158J4B1_9BURK</name>
<dbReference type="Proteomes" id="UP000055019">
    <property type="component" value="Unassembled WGS sequence"/>
</dbReference>
<evidence type="ECO:0000313" key="2">
    <source>
        <dbReference type="EMBL" id="SAL63151.1"/>
    </source>
</evidence>
<dbReference type="InterPro" id="IPR050483">
    <property type="entry name" value="CoA-transferase_III_domain"/>
</dbReference>
<reference evidence="2" key="1">
    <citation type="submission" date="2016-01" db="EMBL/GenBank/DDBJ databases">
        <authorList>
            <person name="Peeters C."/>
        </authorList>
    </citation>
    <scope>NUCLEOTIDE SEQUENCE [LARGE SCALE GENOMIC DNA]</scope>
    <source>
        <strain evidence="2">LMG 29317</strain>
    </source>
</reference>
<dbReference type="GO" id="GO:0008410">
    <property type="term" value="F:CoA-transferase activity"/>
    <property type="evidence" value="ECO:0007669"/>
    <property type="project" value="TreeGrafter"/>
</dbReference>
<organism evidence="2 3">
    <name type="scientific">Caballeronia arvi</name>
    <dbReference type="NCBI Taxonomy" id="1777135"/>
    <lineage>
        <taxon>Bacteria</taxon>
        <taxon>Pseudomonadati</taxon>
        <taxon>Pseudomonadota</taxon>
        <taxon>Betaproteobacteria</taxon>
        <taxon>Burkholderiales</taxon>
        <taxon>Burkholderiaceae</taxon>
        <taxon>Caballeronia</taxon>
    </lineage>
</organism>
<proteinExistence type="predicted"/>
<dbReference type="PANTHER" id="PTHR48207:SF3">
    <property type="entry name" value="SUCCINATE--HYDROXYMETHYLGLUTARATE COA-TRANSFERASE"/>
    <property type="match status" value="1"/>
</dbReference>
<evidence type="ECO:0000256" key="1">
    <source>
        <dbReference type="ARBA" id="ARBA00022679"/>
    </source>
</evidence>
<dbReference type="Pfam" id="PF02515">
    <property type="entry name" value="CoA_transf_3"/>
    <property type="match status" value="1"/>
</dbReference>
<dbReference type="InterPro" id="IPR023606">
    <property type="entry name" value="CoA-Trfase_III_dom_1_sf"/>
</dbReference>
<dbReference type="SUPFAM" id="SSF89796">
    <property type="entry name" value="CoA-transferase family III (CaiB/BaiF)"/>
    <property type="match status" value="1"/>
</dbReference>
<dbReference type="Gene3D" id="3.30.1540.10">
    <property type="entry name" value="formyl-coa transferase, domain 3"/>
    <property type="match status" value="1"/>
</dbReference>
<sequence>MEKTLSKGALDGVRVLDLSRVLAGPWASQLLADLGAEVVKIERPRTGDDTRAWGPPWLPDANGDATAESAYYLCANRNKQSVTVDISQPEGQELIKRMAAQADVLVENFKVGGLRQYGLDYEALKEANPRLVYCSITGFGQDGPYSSRAGYDFLIQGMGGLMSLTGRADGAEGAGPIKVGVALTDVMTGLYATVGILAALARRDRTGEGQHVDLALLDVQIASLANQASNYLVGGTVPQRLGNSHPNIVPYQEFPTADGYMIIAVGNDGQFRKCCEVLGRPEWAKDENFLTNPRRVKNRAALVAMIESATRQRTTTEWVEAMESAGVPCGFINNLAEVFRDPHVQERGMRIEMPHSEGGNVSMVANPIKMSASPVQYRNAPPTLGQHTYDVLQGWLGMSADDVDALREAKVV</sequence>